<dbReference type="GO" id="GO:0051321">
    <property type="term" value="P:meiotic cell cycle"/>
    <property type="evidence" value="ECO:0007669"/>
    <property type="project" value="TreeGrafter"/>
</dbReference>
<evidence type="ECO:0000256" key="3">
    <source>
        <dbReference type="ARBA" id="ARBA00022490"/>
    </source>
</evidence>
<proteinExistence type="inferred from homology"/>
<dbReference type="AlphaFoldDB" id="A0A0X3NME1"/>
<sequence>MLHELLFALNGSPGDIYTYFDKTGSAVDRKNLRLLSDRLPFITPSETLLVSQLLLLAEDYIKLKNFIERFKIPHVSLYLTALARGFDTVLNDYRSTLCTIEHSLLCDASCGLTFIFSKVYPFKPLLSSLATLLEKVMCQKAPQDPKPSPKQCLLDIIMQVANTSFPSLKPIFRHLTACQMRVLYNQISGWLLYGVLEDPFREFFVQPVSGSLDPVAAPRSRSADQSPDKRTTSNETEDPTDCSFYLCTRNLPSVISPSVANDVLYAGQVVSSFAKRAPDSSPSKCSLSVSLEEHFSERFTQQVQDLFCSATPEDAPLVDIDSLQSLLHDVLLYISAQVHERMLKECGLPYHLHIIRDILLMGRGELFLTFFDNLRQEIDNEFNMTIALHRNYRRTINYVNRDLLDRPTPSSILEAQGLTHAVNRAFFAAARAVGLNEEELEKRFRFSVSTNPVPHSFSPDTESPVAWDCLQIHFSPPPGLETVFSASTCEAYTRIFQFLLTLRRTEQDLHQYWARETTDRRTNRRIDPSVLLPKMADDEAESTDQRLLVVNQMAFIVDHLNCYLQVRYVTRQFDFFTVGLFIVHSYSLNSQITCCVFGRPSYARLKEGDRIAQRCNRLTEPEI</sequence>
<dbReference type="PANTHER" id="PTHR19302:SF27">
    <property type="entry name" value="GAMMA-TUBULIN COMPLEX COMPONENT 4"/>
    <property type="match status" value="1"/>
</dbReference>
<dbReference type="Pfam" id="PF17681">
    <property type="entry name" value="GCP_N_terminal"/>
    <property type="match status" value="1"/>
</dbReference>
<feature type="domain" description="Gamma tubulin complex component protein N-terminal" evidence="9">
    <location>
        <begin position="2"/>
        <end position="345"/>
    </location>
</feature>
<name>A0A0X3NME1_SCHSO</name>
<reference evidence="10" key="1">
    <citation type="submission" date="2016-01" db="EMBL/GenBank/DDBJ databases">
        <title>Reference transcriptome for the parasite Schistocephalus solidus: insights into the molecular evolution of parasitism.</title>
        <authorList>
            <person name="Hebert F.O."/>
            <person name="Grambauer S."/>
            <person name="Barber I."/>
            <person name="Landry C.R."/>
            <person name="Aubin-Horth N."/>
        </authorList>
    </citation>
    <scope>NUCLEOTIDE SEQUENCE</scope>
</reference>
<dbReference type="GO" id="GO:0000922">
    <property type="term" value="C:spindle pole"/>
    <property type="evidence" value="ECO:0007669"/>
    <property type="project" value="InterPro"/>
</dbReference>
<evidence type="ECO:0000256" key="7">
    <source>
        <dbReference type="SAM" id="MobiDB-lite"/>
    </source>
</evidence>
<evidence type="ECO:0000313" key="10">
    <source>
        <dbReference type="EMBL" id="JAP40653.1"/>
    </source>
</evidence>
<evidence type="ECO:0000256" key="6">
    <source>
        <dbReference type="RuleBase" id="RU363050"/>
    </source>
</evidence>
<dbReference type="Pfam" id="PF04130">
    <property type="entry name" value="GCP_C_terminal"/>
    <property type="match status" value="1"/>
</dbReference>
<dbReference type="GO" id="GO:0005874">
    <property type="term" value="C:microtubule"/>
    <property type="evidence" value="ECO:0007669"/>
    <property type="project" value="UniProtKB-KW"/>
</dbReference>
<dbReference type="GO" id="GO:0000930">
    <property type="term" value="C:gamma-tubulin complex"/>
    <property type="evidence" value="ECO:0007669"/>
    <property type="project" value="TreeGrafter"/>
</dbReference>
<keyword evidence="4 6" id="KW-0493">Microtubule</keyword>
<protein>
    <recommendedName>
        <fullName evidence="6">Gamma-tubulin complex component</fullName>
    </recommendedName>
</protein>
<evidence type="ECO:0000256" key="5">
    <source>
        <dbReference type="ARBA" id="ARBA00023212"/>
    </source>
</evidence>
<dbReference type="Gene3D" id="1.20.120.1900">
    <property type="entry name" value="Gamma-tubulin complex, C-terminal domain"/>
    <property type="match status" value="1"/>
</dbReference>
<dbReference type="GO" id="GO:0000278">
    <property type="term" value="P:mitotic cell cycle"/>
    <property type="evidence" value="ECO:0007669"/>
    <property type="project" value="TreeGrafter"/>
</dbReference>
<dbReference type="GO" id="GO:0031122">
    <property type="term" value="P:cytoplasmic microtubule organization"/>
    <property type="evidence" value="ECO:0007669"/>
    <property type="project" value="TreeGrafter"/>
</dbReference>
<dbReference type="GO" id="GO:0051011">
    <property type="term" value="F:microtubule minus-end binding"/>
    <property type="evidence" value="ECO:0007669"/>
    <property type="project" value="TreeGrafter"/>
</dbReference>
<evidence type="ECO:0000256" key="4">
    <source>
        <dbReference type="ARBA" id="ARBA00022701"/>
    </source>
</evidence>
<dbReference type="InterPro" id="IPR040457">
    <property type="entry name" value="GCP_C"/>
</dbReference>
<gene>
    <name evidence="10" type="ORF">TR158649</name>
</gene>
<evidence type="ECO:0000259" key="8">
    <source>
        <dbReference type="Pfam" id="PF04130"/>
    </source>
</evidence>
<evidence type="ECO:0000256" key="2">
    <source>
        <dbReference type="ARBA" id="ARBA00010337"/>
    </source>
</evidence>
<feature type="region of interest" description="Disordered" evidence="7">
    <location>
        <begin position="214"/>
        <end position="239"/>
    </location>
</feature>
<organism evidence="10">
    <name type="scientific">Schistocephalus solidus</name>
    <name type="common">Tapeworm</name>
    <dbReference type="NCBI Taxonomy" id="70667"/>
    <lineage>
        <taxon>Eukaryota</taxon>
        <taxon>Metazoa</taxon>
        <taxon>Spiralia</taxon>
        <taxon>Lophotrochozoa</taxon>
        <taxon>Platyhelminthes</taxon>
        <taxon>Cestoda</taxon>
        <taxon>Eucestoda</taxon>
        <taxon>Diphyllobothriidea</taxon>
        <taxon>Diphyllobothriidae</taxon>
        <taxon>Schistocephalus</taxon>
    </lineage>
</organism>
<evidence type="ECO:0000259" key="9">
    <source>
        <dbReference type="Pfam" id="PF17681"/>
    </source>
</evidence>
<dbReference type="GO" id="GO:0051225">
    <property type="term" value="P:spindle assembly"/>
    <property type="evidence" value="ECO:0007669"/>
    <property type="project" value="TreeGrafter"/>
</dbReference>
<keyword evidence="5 6" id="KW-0206">Cytoskeleton</keyword>
<evidence type="ECO:0000256" key="1">
    <source>
        <dbReference type="ARBA" id="ARBA00004267"/>
    </source>
</evidence>
<dbReference type="InterPro" id="IPR042241">
    <property type="entry name" value="GCP_C_sf"/>
</dbReference>
<comment type="subcellular location">
    <subcellularLocation>
        <location evidence="1 6">Cytoplasm</location>
        <location evidence="1 6">Cytoskeleton</location>
        <location evidence="1 6">Microtubule organizing center</location>
    </subcellularLocation>
</comment>
<keyword evidence="3 6" id="KW-0963">Cytoplasm</keyword>
<comment type="similarity">
    <text evidence="2 6">Belongs to the TUBGCP family.</text>
</comment>
<dbReference type="GO" id="GO:0043015">
    <property type="term" value="F:gamma-tubulin binding"/>
    <property type="evidence" value="ECO:0007669"/>
    <property type="project" value="InterPro"/>
</dbReference>
<feature type="domain" description="Gamma tubulin complex component C-terminal" evidence="8">
    <location>
        <begin position="349"/>
        <end position="576"/>
    </location>
</feature>
<dbReference type="PANTHER" id="PTHR19302">
    <property type="entry name" value="GAMMA TUBULIN COMPLEX PROTEIN"/>
    <property type="match status" value="1"/>
</dbReference>
<dbReference type="EMBL" id="GEEE01022572">
    <property type="protein sequence ID" value="JAP40653.1"/>
    <property type="molecule type" value="Transcribed_RNA"/>
</dbReference>
<dbReference type="GO" id="GO:0007020">
    <property type="term" value="P:microtubule nucleation"/>
    <property type="evidence" value="ECO:0007669"/>
    <property type="project" value="InterPro"/>
</dbReference>
<accession>A0A0X3NME1</accession>
<dbReference type="InterPro" id="IPR007259">
    <property type="entry name" value="GCP"/>
</dbReference>
<dbReference type="InterPro" id="IPR041470">
    <property type="entry name" value="GCP_N"/>
</dbReference>